<reference evidence="1" key="2">
    <citation type="journal article" date="2015" name="Fish Shellfish Immunol.">
        <title>Early steps in the European eel (Anguilla anguilla)-Vibrio vulnificus interaction in the gills: Role of the RtxA13 toxin.</title>
        <authorList>
            <person name="Callol A."/>
            <person name="Pajuelo D."/>
            <person name="Ebbesson L."/>
            <person name="Teles M."/>
            <person name="MacKenzie S."/>
            <person name="Amaro C."/>
        </authorList>
    </citation>
    <scope>NUCLEOTIDE SEQUENCE</scope>
</reference>
<organism evidence="1">
    <name type="scientific">Anguilla anguilla</name>
    <name type="common">European freshwater eel</name>
    <name type="synonym">Muraena anguilla</name>
    <dbReference type="NCBI Taxonomy" id="7936"/>
    <lineage>
        <taxon>Eukaryota</taxon>
        <taxon>Metazoa</taxon>
        <taxon>Chordata</taxon>
        <taxon>Craniata</taxon>
        <taxon>Vertebrata</taxon>
        <taxon>Euteleostomi</taxon>
        <taxon>Actinopterygii</taxon>
        <taxon>Neopterygii</taxon>
        <taxon>Teleostei</taxon>
        <taxon>Anguilliformes</taxon>
        <taxon>Anguillidae</taxon>
        <taxon>Anguilla</taxon>
    </lineage>
</organism>
<name>A0A0E9R1K0_ANGAN</name>
<reference evidence="1" key="1">
    <citation type="submission" date="2014-11" db="EMBL/GenBank/DDBJ databases">
        <authorList>
            <person name="Amaro Gonzalez C."/>
        </authorList>
    </citation>
    <scope>NUCLEOTIDE SEQUENCE</scope>
</reference>
<dbReference type="AlphaFoldDB" id="A0A0E9R1K0"/>
<proteinExistence type="predicted"/>
<dbReference type="EMBL" id="GBXM01085593">
    <property type="protein sequence ID" value="JAH22984.1"/>
    <property type="molecule type" value="Transcribed_RNA"/>
</dbReference>
<protein>
    <submittedName>
        <fullName evidence="1">Uncharacterized protein</fullName>
    </submittedName>
</protein>
<accession>A0A0E9R1K0</accession>
<evidence type="ECO:0000313" key="1">
    <source>
        <dbReference type="EMBL" id="JAH22984.1"/>
    </source>
</evidence>
<sequence>MVSQTSSEDQVILLTSKRKRILSKEKCEVF</sequence>